<evidence type="ECO:0000259" key="6">
    <source>
        <dbReference type="Pfam" id="PF02441"/>
    </source>
</evidence>
<keyword evidence="8" id="KW-1185">Reference proteome</keyword>
<dbReference type="PROSITE" id="PS51808">
    <property type="entry name" value="CHCH"/>
    <property type="match status" value="1"/>
</dbReference>
<dbReference type="VEuPathDB" id="VectorBase:AALB20_035799"/>
<dbReference type="PANTHER" id="PTHR14359:SF6">
    <property type="entry name" value="PHOSPHOPANTOTHENOYLCYSTEINE DECARBOXYLASE"/>
    <property type="match status" value="1"/>
</dbReference>
<comment type="similarity">
    <text evidence="2">Belongs to the HFCD (homooligomeric flavin containing Cys decarboxylase) superfamily.</text>
</comment>
<reference evidence="7" key="2">
    <citation type="submission" date="2022-08" db="UniProtKB">
        <authorList>
            <consortium name="EnsemblMetazoa"/>
        </authorList>
    </citation>
    <scope>IDENTIFICATION</scope>
    <source>
        <strain evidence="7">STECLA/ALBI9_A</strain>
    </source>
</reference>
<dbReference type="PANTHER" id="PTHR14359">
    <property type="entry name" value="HOMO-OLIGOMERIC FLAVIN CONTAINING CYS DECARBOXYLASE FAMILY"/>
    <property type="match status" value="1"/>
</dbReference>
<evidence type="ECO:0000313" key="8">
    <source>
        <dbReference type="Proteomes" id="UP000069272"/>
    </source>
</evidence>
<dbReference type="AlphaFoldDB" id="A0A182FVS7"/>
<accession>A0A182FVS7</accession>
<protein>
    <recommendedName>
        <fullName evidence="4">Phosphopantothenoylcysteine decarboxylase</fullName>
    </recommendedName>
    <alternativeName>
        <fullName evidence="5">CoaC</fullName>
    </alternativeName>
</protein>
<dbReference type="GO" id="GO:0010181">
    <property type="term" value="F:FMN binding"/>
    <property type="evidence" value="ECO:0007669"/>
    <property type="project" value="TreeGrafter"/>
</dbReference>
<proteinExistence type="inferred from homology"/>
<dbReference type="Proteomes" id="UP000069272">
    <property type="component" value="Chromosome 3R"/>
</dbReference>
<evidence type="ECO:0000256" key="2">
    <source>
        <dbReference type="ARBA" id="ARBA00038350"/>
    </source>
</evidence>
<evidence type="ECO:0000256" key="1">
    <source>
        <dbReference type="ARBA" id="ARBA00022993"/>
    </source>
</evidence>
<dbReference type="VEuPathDB" id="VectorBase:AALB010662"/>
<dbReference type="GO" id="GO:0015937">
    <property type="term" value="P:coenzyme A biosynthetic process"/>
    <property type="evidence" value="ECO:0007669"/>
    <property type="project" value="UniProtKB-KW"/>
</dbReference>
<keyword evidence="1" id="KW-0173">Coenzyme A biosynthesis</keyword>
<dbReference type="GO" id="GO:0071513">
    <property type="term" value="C:phosphopantothenoylcysteine decarboxylase complex"/>
    <property type="evidence" value="ECO:0007669"/>
    <property type="project" value="TreeGrafter"/>
</dbReference>
<dbReference type="STRING" id="7167.A0A182FVS7"/>
<dbReference type="FunFam" id="3.40.50.1950:FF:000004">
    <property type="entry name" value="Phosphopantothenoylcysteine decarboxylase"/>
    <property type="match status" value="1"/>
</dbReference>
<dbReference type="EnsemblMetazoa" id="AALB010662-RA">
    <property type="protein sequence ID" value="AALB010662-PA"/>
    <property type="gene ID" value="AALB010662"/>
</dbReference>
<dbReference type="GO" id="GO:0004633">
    <property type="term" value="F:phosphopantothenoylcysteine decarboxylase activity"/>
    <property type="evidence" value="ECO:0007669"/>
    <property type="project" value="TreeGrafter"/>
</dbReference>
<dbReference type="Gene3D" id="3.40.50.1950">
    <property type="entry name" value="Flavin prenyltransferase-like"/>
    <property type="match status" value="1"/>
</dbReference>
<reference evidence="7 8" key="1">
    <citation type="journal article" date="2017" name="G3 (Bethesda)">
        <title>The Physical Genome Mapping of Anopheles albimanus Corrected Scaffold Misassemblies and Identified Interarm Rearrangements in Genus Anopheles.</title>
        <authorList>
            <person name="Artemov G.N."/>
            <person name="Peery A.N."/>
            <person name="Jiang X."/>
            <person name="Tu Z."/>
            <person name="Stegniy V.N."/>
            <person name="Sharakhova M.V."/>
            <person name="Sharakhov I.V."/>
        </authorList>
    </citation>
    <scope>NUCLEOTIDE SEQUENCE [LARGE SCALE GENOMIC DNA]</scope>
    <source>
        <strain evidence="7 8">ALBI9_A</strain>
    </source>
</reference>
<sequence>MTSMTFGQKKFIPTAPEKGSFPLDHGGQCRKLMLFYMRCLRENADDNSACRQESKAYLQCRMDHELMAKEDFSKLGYGSETAPKANEQSLLGVMKGKKNILIGCTGSVATIKLPVLVEKLQQLGDAQFDVEIRVIVTEHARHFFTRTDLPESVPVYTDADEWSSWQRRGDPVLHIELGKWADLLVIAPLDANSLAKMASGLCDNLLLCTTRAWDPQKPLLFCPAMNTRMWEHPITASQIETLKSWGHREVPCIAKTLMCGDTGLGAMAEVDTIVATVRRTLLQVDVDLGGG</sequence>
<feature type="domain" description="Flavoprotein" evidence="6">
    <location>
        <begin position="98"/>
        <end position="280"/>
    </location>
</feature>
<dbReference type="VEuPathDB" id="VectorBase:AALB20_033573"/>
<dbReference type="InterPro" id="IPR036551">
    <property type="entry name" value="Flavin_trans-like"/>
</dbReference>
<evidence type="ECO:0000313" key="7">
    <source>
        <dbReference type="EnsemblMetazoa" id="AALB010662-PA"/>
    </source>
</evidence>
<dbReference type="InterPro" id="IPR003382">
    <property type="entry name" value="Flavoprotein"/>
</dbReference>
<dbReference type="SUPFAM" id="SSF52507">
    <property type="entry name" value="Homo-oligomeric flavin-containing Cys decarboxylases, HFCD"/>
    <property type="match status" value="1"/>
</dbReference>
<name>A0A182FVS7_ANOAL</name>
<evidence type="ECO:0000256" key="3">
    <source>
        <dbReference type="ARBA" id="ARBA00056708"/>
    </source>
</evidence>
<evidence type="ECO:0000256" key="4">
    <source>
        <dbReference type="ARBA" id="ARBA00070201"/>
    </source>
</evidence>
<evidence type="ECO:0000256" key="5">
    <source>
        <dbReference type="ARBA" id="ARBA00082063"/>
    </source>
</evidence>
<comment type="function">
    <text evidence="3">Catalyzes the decarboxylation of the cysteine moiety of 4-phosphopantothenoylcysteine to form 4'-phosphopantotheine and this reaction forms part of the biosynthesis of coenzyme A.</text>
</comment>
<organism evidence="7 8">
    <name type="scientific">Anopheles albimanus</name>
    <name type="common">New world malaria mosquito</name>
    <dbReference type="NCBI Taxonomy" id="7167"/>
    <lineage>
        <taxon>Eukaryota</taxon>
        <taxon>Metazoa</taxon>
        <taxon>Ecdysozoa</taxon>
        <taxon>Arthropoda</taxon>
        <taxon>Hexapoda</taxon>
        <taxon>Insecta</taxon>
        <taxon>Pterygota</taxon>
        <taxon>Neoptera</taxon>
        <taxon>Endopterygota</taxon>
        <taxon>Diptera</taxon>
        <taxon>Nematocera</taxon>
        <taxon>Culicoidea</taxon>
        <taxon>Culicidae</taxon>
        <taxon>Anophelinae</taxon>
        <taxon>Anopheles</taxon>
    </lineage>
</organism>
<dbReference type="Pfam" id="PF02441">
    <property type="entry name" value="Flavoprotein"/>
    <property type="match status" value="1"/>
</dbReference>